<dbReference type="Proteomes" id="UP001153678">
    <property type="component" value="Unassembled WGS sequence"/>
</dbReference>
<dbReference type="SUPFAM" id="SSF47095">
    <property type="entry name" value="HMG-box"/>
    <property type="match status" value="1"/>
</dbReference>
<dbReference type="Pfam" id="PF00505">
    <property type="entry name" value="HMG_box"/>
    <property type="match status" value="1"/>
</dbReference>
<sequence length="318" mass="36573">MPHHIFKPFFECPESISNATNWRPTTLTFTPPKIQLPFPPPITAQDIVLKRPSSKICSKSPNAFFIYRKAYFDQLAPLNQRFKMTDVSKLVSLYWKNERSEVKDAYKKIAQEVEWELNERRKRDLVYPDINPNLKMARRRSKNNLSNNNVSKKKCGKVITTDNQNESAIFERDGSKVMINQPGGTSFELTFGSDMQPLIHSYTVDFENYLVSNCTLDDVVSSSSDEPLAVNEKRNDKDHFMASETNLDQNGVDYYVQNNSNLFLDDNDNVLDPLPAQSQNDQPIVPVENHGLNTQNVAIDEFCLDENTNLNWYLQSFV</sequence>
<protein>
    <submittedName>
        <fullName evidence="2">20047_t:CDS:1</fullName>
    </submittedName>
</protein>
<dbReference type="AlphaFoldDB" id="A0A9W4SAP9"/>
<evidence type="ECO:0000259" key="1">
    <source>
        <dbReference type="Pfam" id="PF00505"/>
    </source>
</evidence>
<dbReference type="InterPro" id="IPR009071">
    <property type="entry name" value="HMG_box_dom"/>
</dbReference>
<dbReference type="EMBL" id="CAMKVN010000019">
    <property type="protein sequence ID" value="CAI2161947.1"/>
    <property type="molecule type" value="Genomic_DNA"/>
</dbReference>
<proteinExistence type="predicted"/>
<feature type="domain" description="HMG box" evidence="1">
    <location>
        <begin position="59"/>
        <end position="113"/>
    </location>
</feature>
<evidence type="ECO:0000313" key="2">
    <source>
        <dbReference type="EMBL" id="CAI2161947.1"/>
    </source>
</evidence>
<comment type="caution">
    <text evidence="2">The sequence shown here is derived from an EMBL/GenBank/DDBJ whole genome shotgun (WGS) entry which is preliminary data.</text>
</comment>
<organism evidence="2 3">
    <name type="scientific">Funneliformis geosporum</name>
    <dbReference type="NCBI Taxonomy" id="1117311"/>
    <lineage>
        <taxon>Eukaryota</taxon>
        <taxon>Fungi</taxon>
        <taxon>Fungi incertae sedis</taxon>
        <taxon>Mucoromycota</taxon>
        <taxon>Glomeromycotina</taxon>
        <taxon>Glomeromycetes</taxon>
        <taxon>Glomerales</taxon>
        <taxon>Glomeraceae</taxon>
        <taxon>Funneliformis</taxon>
    </lineage>
</organism>
<dbReference type="Gene3D" id="1.10.30.10">
    <property type="entry name" value="High mobility group box domain"/>
    <property type="match status" value="1"/>
</dbReference>
<dbReference type="InterPro" id="IPR036910">
    <property type="entry name" value="HMG_box_dom_sf"/>
</dbReference>
<name>A0A9W4SAP9_9GLOM</name>
<dbReference type="OrthoDB" id="6247875at2759"/>
<accession>A0A9W4SAP9</accession>
<keyword evidence="3" id="KW-1185">Reference proteome</keyword>
<gene>
    <name evidence="2" type="ORF">FWILDA_LOCUS310</name>
</gene>
<evidence type="ECO:0000313" key="3">
    <source>
        <dbReference type="Proteomes" id="UP001153678"/>
    </source>
</evidence>
<reference evidence="2" key="1">
    <citation type="submission" date="2022-08" db="EMBL/GenBank/DDBJ databases">
        <authorList>
            <person name="Kallberg Y."/>
            <person name="Tangrot J."/>
            <person name="Rosling A."/>
        </authorList>
    </citation>
    <scope>NUCLEOTIDE SEQUENCE</scope>
    <source>
        <strain evidence="2">Wild A</strain>
    </source>
</reference>